<dbReference type="Proteomes" id="UP001328107">
    <property type="component" value="Unassembled WGS sequence"/>
</dbReference>
<reference evidence="2" key="1">
    <citation type="submission" date="2022-10" db="EMBL/GenBank/DDBJ databases">
        <title>Genome assembly of Pristionchus species.</title>
        <authorList>
            <person name="Yoshida K."/>
            <person name="Sommer R.J."/>
        </authorList>
    </citation>
    <scope>NUCLEOTIDE SEQUENCE [LARGE SCALE GENOMIC DNA]</scope>
    <source>
        <strain evidence="2">RS5460</strain>
    </source>
</reference>
<comment type="caution">
    <text evidence="1">The sequence shown here is derived from an EMBL/GenBank/DDBJ whole genome shotgun (WGS) entry which is preliminary data.</text>
</comment>
<proteinExistence type="predicted"/>
<evidence type="ECO:0000313" key="1">
    <source>
        <dbReference type="EMBL" id="GMR35877.1"/>
    </source>
</evidence>
<sequence>LGKFCCIVLLSVAAPNFLEEDPQVRKLLAVSSQLEWIEAIVDGFLEEFPELKPRREEEVIELKRDLLDYYSMADYVDEDRAWASAKFKILLGKMRDMKKIAKREMAKGEVGEFESAKHFIKSFAYGILFRLQARKVEEYLERGLTAQQIVDEIEKKKGELWKRWHRDVKKKETPEKMPKKLQLHIVAHH</sequence>
<dbReference type="AlphaFoldDB" id="A0AAN4ZDR0"/>
<protein>
    <submittedName>
        <fullName evidence="1">Uncharacterized protein</fullName>
    </submittedName>
</protein>
<name>A0AAN4ZDR0_9BILA</name>
<evidence type="ECO:0000313" key="2">
    <source>
        <dbReference type="Proteomes" id="UP001328107"/>
    </source>
</evidence>
<keyword evidence="2" id="KW-1185">Reference proteome</keyword>
<feature type="non-terminal residue" evidence="1">
    <location>
        <position position="1"/>
    </location>
</feature>
<accession>A0AAN4ZDR0</accession>
<dbReference type="EMBL" id="BTRK01000002">
    <property type="protein sequence ID" value="GMR35877.1"/>
    <property type="molecule type" value="Genomic_DNA"/>
</dbReference>
<gene>
    <name evidence="1" type="ORF">PMAYCL1PPCAC_06072</name>
</gene>
<organism evidence="1 2">
    <name type="scientific">Pristionchus mayeri</name>
    <dbReference type="NCBI Taxonomy" id="1317129"/>
    <lineage>
        <taxon>Eukaryota</taxon>
        <taxon>Metazoa</taxon>
        <taxon>Ecdysozoa</taxon>
        <taxon>Nematoda</taxon>
        <taxon>Chromadorea</taxon>
        <taxon>Rhabditida</taxon>
        <taxon>Rhabditina</taxon>
        <taxon>Diplogasteromorpha</taxon>
        <taxon>Diplogasteroidea</taxon>
        <taxon>Neodiplogasteridae</taxon>
        <taxon>Pristionchus</taxon>
    </lineage>
</organism>